<dbReference type="PROSITE" id="PS00107">
    <property type="entry name" value="PROTEIN_KINASE_ATP"/>
    <property type="match status" value="1"/>
</dbReference>
<dbReference type="Pfam" id="PF00069">
    <property type="entry name" value="Pkinase"/>
    <property type="match status" value="1"/>
</dbReference>
<dbReference type="PROSITE" id="PS50011">
    <property type="entry name" value="PROTEIN_KINASE_DOM"/>
    <property type="match status" value="1"/>
</dbReference>
<dbReference type="PANTHER" id="PTHR24346">
    <property type="entry name" value="MAP/MICROTUBULE AFFINITY-REGULATING KINASE"/>
    <property type="match status" value="1"/>
</dbReference>
<dbReference type="GO" id="GO:0005737">
    <property type="term" value="C:cytoplasm"/>
    <property type="evidence" value="ECO:0007669"/>
    <property type="project" value="TreeGrafter"/>
</dbReference>
<evidence type="ECO:0000256" key="6">
    <source>
        <dbReference type="ARBA" id="ARBA00022840"/>
    </source>
</evidence>
<dbReference type="GO" id="GO:0004674">
    <property type="term" value="F:protein serine/threonine kinase activity"/>
    <property type="evidence" value="ECO:0007669"/>
    <property type="project" value="UniProtKB-KW"/>
</dbReference>
<feature type="domain" description="Protein kinase" evidence="9">
    <location>
        <begin position="36"/>
        <end position="308"/>
    </location>
</feature>
<keyword evidence="6 7" id="KW-0067">ATP-binding</keyword>
<dbReference type="FunFam" id="1.10.510.10:FF:000571">
    <property type="entry name" value="Maternal embryonic leucine zipper kinase"/>
    <property type="match status" value="1"/>
</dbReference>
<evidence type="ECO:0000256" key="3">
    <source>
        <dbReference type="ARBA" id="ARBA00022679"/>
    </source>
</evidence>
<evidence type="ECO:0000313" key="10">
    <source>
        <dbReference type="EMBL" id="TPX50096.1"/>
    </source>
</evidence>
<dbReference type="PANTHER" id="PTHR24346:SF82">
    <property type="entry name" value="KP78A-RELATED"/>
    <property type="match status" value="1"/>
</dbReference>
<evidence type="ECO:0000256" key="2">
    <source>
        <dbReference type="ARBA" id="ARBA00022527"/>
    </source>
</evidence>
<comment type="caution">
    <text evidence="10">The sequence shown here is derived from an EMBL/GenBank/DDBJ whole genome shotgun (WGS) entry which is preliminary data.</text>
</comment>
<evidence type="ECO:0000256" key="5">
    <source>
        <dbReference type="ARBA" id="ARBA00022777"/>
    </source>
</evidence>
<dbReference type="AlphaFoldDB" id="A0A507DEX2"/>
<keyword evidence="2" id="KW-0723">Serine/threonine-protein kinase</keyword>
<dbReference type="EMBL" id="QEAN01000072">
    <property type="protein sequence ID" value="TPX50096.1"/>
    <property type="molecule type" value="Genomic_DNA"/>
</dbReference>
<sequence>MTTARRTGIYIPGAPTVVHAMPIARKFLATKEHGVWELGKVIGEGANGKCRMATNTETRDTCVIKSVNRTRLRDSVKRNIPANDRSDIKNIWKREMFQIREASISMLLDHPNICRMFASVVGENHFYCLFEHIPGEDLIDYTARCGYLPADEARLIFRQVLSAVDYAHRNSVVHRDIKLENIRYNAQTGLAVILDFGFATFYDQTHSNHLLTNCGSPSYAAPEIFGFRPYIGPEIDVWSLGICLYGMTCGSLPFEAPGFPELAAQVEKGAFVVPSHISDTLEDLLRKMLTVDPQRRISLQGVLHHPWTLSGYDSPPITPTTPTNQICPDMILDLVNRPDEEAAIILCPITRSERPLTRDNVVTYTPSAKTRCELACDAILPTLSASASASASSSAASSSSSSSAAAAAANTTTRSRTIPRIYPPSPPIDADLIEPVPAPAPDPDPAPVPPSPPQPRASKIARSHSDEETLVTRDNWFRRLLARIFRFSSTHR</sequence>
<reference evidence="10 11" key="1">
    <citation type="journal article" date="2019" name="Sci. Rep.">
        <title>Comparative genomics of chytrid fungi reveal insights into the obligate biotrophic and pathogenic lifestyle of Synchytrium endobioticum.</title>
        <authorList>
            <person name="van de Vossenberg B.T.L.H."/>
            <person name="Warris S."/>
            <person name="Nguyen H.D.T."/>
            <person name="van Gent-Pelzer M.P.E."/>
            <person name="Joly D.L."/>
            <person name="van de Geest H.C."/>
            <person name="Bonants P.J.M."/>
            <person name="Smith D.S."/>
            <person name="Levesque C.A."/>
            <person name="van der Lee T.A.J."/>
        </authorList>
    </citation>
    <scope>NUCLEOTIDE SEQUENCE [LARGE SCALE GENOMIC DNA]</scope>
    <source>
        <strain evidence="10 11">MB42</strain>
    </source>
</reference>
<feature type="binding site" evidence="7">
    <location>
        <position position="65"/>
    </location>
    <ligand>
        <name>ATP</name>
        <dbReference type="ChEBI" id="CHEBI:30616"/>
    </ligand>
</feature>
<keyword evidence="3" id="KW-0808">Transferase</keyword>
<keyword evidence="11" id="KW-1185">Reference proteome</keyword>
<dbReference type="STRING" id="286115.A0A507DEX2"/>
<dbReference type="GO" id="GO:0005524">
    <property type="term" value="F:ATP binding"/>
    <property type="evidence" value="ECO:0007669"/>
    <property type="project" value="UniProtKB-UniRule"/>
</dbReference>
<name>A0A507DEX2_9FUNG</name>
<evidence type="ECO:0000259" key="9">
    <source>
        <dbReference type="PROSITE" id="PS50011"/>
    </source>
</evidence>
<dbReference type="InterPro" id="IPR000719">
    <property type="entry name" value="Prot_kinase_dom"/>
</dbReference>
<dbReference type="SUPFAM" id="SSF56112">
    <property type="entry name" value="Protein kinase-like (PK-like)"/>
    <property type="match status" value="1"/>
</dbReference>
<keyword evidence="4 7" id="KW-0547">Nucleotide-binding</keyword>
<feature type="compositionally biased region" description="Low complexity" evidence="8">
    <location>
        <begin position="393"/>
        <end position="409"/>
    </location>
</feature>
<dbReference type="InterPro" id="IPR017441">
    <property type="entry name" value="Protein_kinase_ATP_BS"/>
</dbReference>
<evidence type="ECO:0000256" key="4">
    <source>
        <dbReference type="ARBA" id="ARBA00022741"/>
    </source>
</evidence>
<dbReference type="InterPro" id="IPR011009">
    <property type="entry name" value="Kinase-like_dom_sf"/>
</dbReference>
<dbReference type="Proteomes" id="UP000317494">
    <property type="component" value="Unassembled WGS sequence"/>
</dbReference>
<evidence type="ECO:0000256" key="7">
    <source>
        <dbReference type="PROSITE-ProRule" id="PRU10141"/>
    </source>
</evidence>
<accession>A0A507DEX2</accession>
<dbReference type="Gene3D" id="1.10.510.10">
    <property type="entry name" value="Transferase(Phosphotransferase) domain 1"/>
    <property type="match status" value="1"/>
</dbReference>
<organism evidence="10 11">
    <name type="scientific">Synchytrium endobioticum</name>
    <dbReference type="NCBI Taxonomy" id="286115"/>
    <lineage>
        <taxon>Eukaryota</taxon>
        <taxon>Fungi</taxon>
        <taxon>Fungi incertae sedis</taxon>
        <taxon>Chytridiomycota</taxon>
        <taxon>Chytridiomycota incertae sedis</taxon>
        <taxon>Chytridiomycetes</taxon>
        <taxon>Synchytriales</taxon>
        <taxon>Synchytriaceae</taxon>
        <taxon>Synchytrium</taxon>
    </lineage>
</organism>
<dbReference type="SMART" id="SM00220">
    <property type="entry name" value="S_TKc"/>
    <property type="match status" value="1"/>
</dbReference>
<feature type="region of interest" description="Disordered" evidence="8">
    <location>
        <begin position="393"/>
        <end position="468"/>
    </location>
</feature>
<keyword evidence="5" id="KW-0418">Kinase</keyword>
<proteinExistence type="inferred from homology"/>
<dbReference type="GO" id="GO:0000226">
    <property type="term" value="P:microtubule cytoskeleton organization"/>
    <property type="evidence" value="ECO:0007669"/>
    <property type="project" value="TreeGrafter"/>
</dbReference>
<comment type="similarity">
    <text evidence="1">Belongs to the protein kinase superfamily. CAMK Ser/Thr protein kinase family. NIM1 subfamily.</text>
</comment>
<protein>
    <recommendedName>
        <fullName evidence="9">Protein kinase domain-containing protein</fullName>
    </recommendedName>
</protein>
<evidence type="ECO:0000313" key="11">
    <source>
        <dbReference type="Proteomes" id="UP000317494"/>
    </source>
</evidence>
<gene>
    <name evidence="10" type="ORF">SeMB42_g02362</name>
</gene>
<feature type="compositionally biased region" description="Pro residues" evidence="8">
    <location>
        <begin position="436"/>
        <end position="455"/>
    </location>
</feature>
<dbReference type="GO" id="GO:0035556">
    <property type="term" value="P:intracellular signal transduction"/>
    <property type="evidence" value="ECO:0007669"/>
    <property type="project" value="TreeGrafter"/>
</dbReference>
<evidence type="ECO:0000256" key="1">
    <source>
        <dbReference type="ARBA" id="ARBA00010791"/>
    </source>
</evidence>
<evidence type="ECO:0000256" key="8">
    <source>
        <dbReference type="SAM" id="MobiDB-lite"/>
    </source>
</evidence>
<dbReference type="VEuPathDB" id="FungiDB:SeMB42_g02362"/>